<dbReference type="PANTHER" id="PTHR43229">
    <property type="entry name" value="NODULATION PROTEIN J"/>
    <property type="match status" value="1"/>
</dbReference>
<reference evidence="8" key="1">
    <citation type="submission" date="2020-11" db="EMBL/GenBank/DDBJ databases">
        <title>Sequencing the genomes of 1000 actinobacteria strains.</title>
        <authorList>
            <person name="Klenk H.-P."/>
        </authorList>
    </citation>
    <scope>NUCLEOTIDE SEQUENCE</scope>
    <source>
        <strain evidence="8">DSM 45356</strain>
    </source>
</reference>
<sequence>MSSLRLFFVGGLTSYRALFGWLSPWILVPTFMLTPIFQILFFVYVGRAANVEDDSFFLVGNAMVNAAVPCLFAMGNAIGGERMSGTLPLVMVSPARRVPLFLGRALPVILNGFLVAVFALAAGATLLRIHIPAAAWGGIALAIAVSSMSCTGLGLLGAAIALRVRETAVMSNIIMGLLLVFAGVNVPTDVLPHWMRNVANALPMTHGIRATRGLISGGSFGAAGRELLWEFALGALYAALGLSTLRWLEWESRRKATLDTA</sequence>
<feature type="transmembrane region" description="Helical" evidence="6">
    <location>
        <begin position="133"/>
        <end position="162"/>
    </location>
</feature>
<keyword evidence="5" id="KW-0046">Antibiotic resistance</keyword>
<dbReference type="GO" id="GO:0043190">
    <property type="term" value="C:ATP-binding cassette (ABC) transporter complex"/>
    <property type="evidence" value="ECO:0007669"/>
    <property type="project" value="InterPro"/>
</dbReference>
<keyword evidence="2 6" id="KW-0812">Transmembrane</keyword>
<keyword evidence="9" id="KW-1185">Reference proteome</keyword>
<gene>
    <name evidence="8" type="ORF">IW245_000432</name>
</gene>
<comment type="caution">
    <text evidence="8">The sequence shown here is derived from an EMBL/GenBank/DDBJ whole genome shotgun (WGS) entry which is preliminary data.</text>
</comment>
<feature type="transmembrane region" description="Helical" evidence="6">
    <location>
        <begin position="169"/>
        <end position="186"/>
    </location>
</feature>
<dbReference type="EMBL" id="JADOUF010000001">
    <property type="protein sequence ID" value="MBG6134238.1"/>
    <property type="molecule type" value="Genomic_DNA"/>
</dbReference>
<dbReference type="PROSITE" id="PS51012">
    <property type="entry name" value="ABC_TM2"/>
    <property type="match status" value="1"/>
</dbReference>
<feature type="domain" description="ABC transmembrane type-2" evidence="7">
    <location>
        <begin position="21"/>
        <end position="248"/>
    </location>
</feature>
<evidence type="ECO:0000313" key="8">
    <source>
        <dbReference type="EMBL" id="MBG6134238.1"/>
    </source>
</evidence>
<dbReference type="InterPro" id="IPR051784">
    <property type="entry name" value="Nod_factor_ABC_transporter"/>
</dbReference>
<organism evidence="8 9">
    <name type="scientific">Longispora fulva</name>
    <dbReference type="NCBI Taxonomy" id="619741"/>
    <lineage>
        <taxon>Bacteria</taxon>
        <taxon>Bacillati</taxon>
        <taxon>Actinomycetota</taxon>
        <taxon>Actinomycetes</taxon>
        <taxon>Micromonosporales</taxon>
        <taxon>Micromonosporaceae</taxon>
        <taxon>Longispora</taxon>
    </lineage>
</organism>
<evidence type="ECO:0000256" key="4">
    <source>
        <dbReference type="ARBA" id="ARBA00023136"/>
    </source>
</evidence>
<dbReference type="AlphaFoldDB" id="A0A8J7G5V7"/>
<dbReference type="RefSeq" id="WP_197001499.1">
    <property type="nucleotide sequence ID" value="NZ_BONS01000035.1"/>
</dbReference>
<accession>A0A8J7G5V7</accession>
<comment type="similarity">
    <text evidence="6">Belongs to the ABC-2 integral membrane protein family.</text>
</comment>
<evidence type="ECO:0000256" key="2">
    <source>
        <dbReference type="ARBA" id="ARBA00022692"/>
    </source>
</evidence>
<dbReference type="Pfam" id="PF01061">
    <property type="entry name" value="ABC2_membrane"/>
    <property type="match status" value="1"/>
</dbReference>
<evidence type="ECO:0000256" key="1">
    <source>
        <dbReference type="ARBA" id="ARBA00004141"/>
    </source>
</evidence>
<evidence type="ECO:0000259" key="7">
    <source>
        <dbReference type="PROSITE" id="PS51012"/>
    </source>
</evidence>
<dbReference type="GO" id="GO:0046677">
    <property type="term" value="P:response to antibiotic"/>
    <property type="evidence" value="ECO:0007669"/>
    <property type="project" value="UniProtKB-KW"/>
</dbReference>
<dbReference type="Proteomes" id="UP000622552">
    <property type="component" value="Unassembled WGS sequence"/>
</dbReference>
<dbReference type="PIRSF" id="PIRSF006648">
    <property type="entry name" value="DrrB"/>
    <property type="match status" value="1"/>
</dbReference>
<dbReference type="PANTHER" id="PTHR43229:SF6">
    <property type="entry name" value="ABC-TYPE MULTIDRUG TRANSPORT SYSTEM, PERMEASE COMPONENT"/>
    <property type="match status" value="1"/>
</dbReference>
<dbReference type="GO" id="GO:0140359">
    <property type="term" value="F:ABC-type transporter activity"/>
    <property type="evidence" value="ECO:0007669"/>
    <property type="project" value="InterPro"/>
</dbReference>
<protein>
    <recommendedName>
        <fullName evidence="6">Transport permease protein</fullName>
    </recommendedName>
</protein>
<keyword evidence="6" id="KW-1003">Cell membrane</keyword>
<feature type="transmembrane region" description="Helical" evidence="6">
    <location>
        <begin position="227"/>
        <end position="248"/>
    </location>
</feature>
<evidence type="ECO:0000256" key="6">
    <source>
        <dbReference type="RuleBase" id="RU361157"/>
    </source>
</evidence>
<feature type="transmembrane region" description="Helical" evidence="6">
    <location>
        <begin position="21"/>
        <end position="44"/>
    </location>
</feature>
<keyword evidence="6" id="KW-0813">Transport</keyword>
<keyword evidence="4 6" id="KW-0472">Membrane</keyword>
<proteinExistence type="inferred from homology"/>
<feature type="transmembrane region" description="Helical" evidence="6">
    <location>
        <begin position="56"/>
        <end position="79"/>
    </location>
</feature>
<dbReference type="InterPro" id="IPR000412">
    <property type="entry name" value="ABC_2_transport"/>
</dbReference>
<evidence type="ECO:0000256" key="3">
    <source>
        <dbReference type="ARBA" id="ARBA00022989"/>
    </source>
</evidence>
<evidence type="ECO:0000256" key="5">
    <source>
        <dbReference type="ARBA" id="ARBA00023251"/>
    </source>
</evidence>
<name>A0A8J7G5V7_9ACTN</name>
<feature type="transmembrane region" description="Helical" evidence="6">
    <location>
        <begin position="100"/>
        <end position="127"/>
    </location>
</feature>
<evidence type="ECO:0000313" key="9">
    <source>
        <dbReference type="Proteomes" id="UP000622552"/>
    </source>
</evidence>
<keyword evidence="3 6" id="KW-1133">Transmembrane helix</keyword>
<comment type="subcellular location">
    <subcellularLocation>
        <location evidence="6">Cell membrane</location>
        <topology evidence="6">Multi-pass membrane protein</topology>
    </subcellularLocation>
    <subcellularLocation>
        <location evidence="1">Membrane</location>
        <topology evidence="1">Multi-pass membrane protein</topology>
    </subcellularLocation>
</comment>
<dbReference type="InterPro" id="IPR047817">
    <property type="entry name" value="ABC2_TM_bact-type"/>
</dbReference>
<dbReference type="InterPro" id="IPR013525">
    <property type="entry name" value="ABC2_TM"/>
</dbReference>